<accession>A0ABT1R1B5</accession>
<keyword evidence="2" id="KW-0732">Signal</keyword>
<reference evidence="3" key="1">
    <citation type="submission" date="2021-07" db="EMBL/GenBank/DDBJ databases">
        <title>Shinella sp. nov., a novel member of the genus Shinella from water.</title>
        <authorList>
            <person name="Deng Y."/>
        </authorList>
    </citation>
    <scope>NUCLEOTIDE SEQUENCE</scope>
    <source>
        <strain evidence="3">CPCC 100929</strain>
    </source>
</reference>
<feature type="chain" id="PRO_5045410735" evidence="2">
    <location>
        <begin position="24"/>
        <end position="229"/>
    </location>
</feature>
<sequence>MFFGFAAAFLGVAVGLSSGDAKAADCRSDPAPEIDWSDCAKKSLMLSGNDFTGANFRDADLSLTDMRNTTLTGAVLEKATLVRTWFTDARMDKANFARVEAYRSIFKNVFAQGASFASAELQRAAFNGADLTNTSFEKADVSRADFDQAILSGATFTYANLSRADLSEAKIEGALGFNRAFMLLTRIEGLDLSRATGLDQSQIDIACGDAETKLPNGLTTPTSWPCAQE</sequence>
<organism evidence="3 4">
    <name type="scientific">Shinella lacus</name>
    <dbReference type="NCBI Taxonomy" id="2654216"/>
    <lineage>
        <taxon>Bacteria</taxon>
        <taxon>Pseudomonadati</taxon>
        <taxon>Pseudomonadota</taxon>
        <taxon>Alphaproteobacteria</taxon>
        <taxon>Hyphomicrobiales</taxon>
        <taxon>Rhizobiaceae</taxon>
        <taxon>Shinella</taxon>
    </lineage>
</organism>
<dbReference type="Pfam" id="PF00805">
    <property type="entry name" value="Pentapeptide"/>
    <property type="match status" value="3"/>
</dbReference>
<dbReference type="Gene3D" id="2.160.20.80">
    <property type="entry name" value="E3 ubiquitin-protein ligase SopA"/>
    <property type="match status" value="2"/>
</dbReference>
<proteinExistence type="predicted"/>
<dbReference type="PANTHER" id="PTHR47485">
    <property type="entry name" value="THYLAKOID LUMENAL 17.4 KDA PROTEIN, CHLOROPLASTIC"/>
    <property type="match status" value="1"/>
</dbReference>
<dbReference type="RefSeq" id="WP_256115059.1">
    <property type="nucleotide sequence ID" value="NZ_WHSB02000001.1"/>
</dbReference>
<dbReference type="InterPro" id="IPR001646">
    <property type="entry name" value="5peptide_repeat"/>
</dbReference>
<dbReference type="EMBL" id="WHSB02000001">
    <property type="protein sequence ID" value="MCQ4628970.1"/>
    <property type="molecule type" value="Genomic_DNA"/>
</dbReference>
<keyword evidence="1" id="KW-0677">Repeat</keyword>
<dbReference type="PANTHER" id="PTHR47485:SF1">
    <property type="entry name" value="THYLAKOID LUMENAL 17.4 KDA PROTEIN, CHLOROPLASTIC"/>
    <property type="match status" value="1"/>
</dbReference>
<keyword evidence="4" id="KW-1185">Reference proteome</keyword>
<protein>
    <submittedName>
        <fullName evidence="3">Pentapeptide repeat-containing protein</fullName>
    </submittedName>
</protein>
<comment type="caution">
    <text evidence="3">The sequence shown here is derived from an EMBL/GenBank/DDBJ whole genome shotgun (WGS) entry which is preliminary data.</text>
</comment>
<evidence type="ECO:0000313" key="3">
    <source>
        <dbReference type="EMBL" id="MCQ4628970.1"/>
    </source>
</evidence>
<feature type="signal peptide" evidence="2">
    <location>
        <begin position="1"/>
        <end position="23"/>
    </location>
</feature>
<gene>
    <name evidence="3" type="ORF">GB927_002905</name>
</gene>
<dbReference type="SUPFAM" id="SSF141571">
    <property type="entry name" value="Pentapeptide repeat-like"/>
    <property type="match status" value="1"/>
</dbReference>
<dbReference type="Proteomes" id="UP000996601">
    <property type="component" value="Unassembled WGS sequence"/>
</dbReference>
<evidence type="ECO:0000256" key="2">
    <source>
        <dbReference type="SAM" id="SignalP"/>
    </source>
</evidence>
<name>A0ABT1R1B5_9HYPH</name>
<evidence type="ECO:0000313" key="4">
    <source>
        <dbReference type="Proteomes" id="UP000996601"/>
    </source>
</evidence>
<evidence type="ECO:0000256" key="1">
    <source>
        <dbReference type="ARBA" id="ARBA00022737"/>
    </source>
</evidence>